<keyword evidence="3" id="KW-1185">Reference proteome</keyword>
<name>A0ABX7TMS4_STRCY</name>
<gene>
    <name evidence="2" type="ORF">S1361_06115</name>
</gene>
<feature type="compositionally biased region" description="Basic and acidic residues" evidence="1">
    <location>
        <begin position="10"/>
        <end position="20"/>
    </location>
</feature>
<protein>
    <submittedName>
        <fullName evidence="2">Uncharacterized protein</fullName>
    </submittedName>
</protein>
<evidence type="ECO:0000256" key="1">
    <source>
        <dbReference type="SAM" id="MobiDB-lite"/>
    </source>
</evidence>
<accession>A0ABX7TMS4</accession>
<dbReference type="Proteomes" id="UP000663908">
    <property type="component" value="Chromosome"/>
</dbReference>
<evidence type="ECO:0000313" key="2">
    <source>
        <dbReference type="EMBL" id="QTD96918.1"/>
    </source>
</evidence>
<proteinExistence type="predicted"/>
<reference evidence="2 3" key="1">
    <citation type="submission" date="2021-03" db="EMBL/GenBank/DDBJ databases">
        <title>Complete genome sequence of Streptomyces cyanogenus S136, producer of anticancer angucycline landomycin A.</title>
        <authorList>
            <person name="Hrab P."/>
            <person name="Ruckert C."/>
            <person name="Busche T."/>
            <person name="Ostash I."/>
            <person name="Kalinowski J."/>
            <person name="Fedorenko V."/>
            <person name="Yushchuk O."/>
            <person name="Ostash B."/>
        </authorList>
    </citation>
    <scope>NUCLEOTIDE SEQUENCE [LARGE SCALE GENOMIC DNA]</scope>
    <source>
        <strain evidence="2 3">S136</strain>
    </source>
</reference>
<evidence type="ECO:0000313" key="3">
    <source>
        <dbReference type="Proteomes" id="UP000663908"/>
    </source>
</evidence>
<organism evidence="2 3">
    <name type="scientific">Streptomyces cyanogenus</name>
    <dbReference type="NCBI Taxonomy" id="80860"/>
    <lineage>
        <taxon>Bacteria</taxon>
        <taxon>Bacillati</taxon>
        <taxon>Actinomycetota</taxon>
        <taxon>Actinomycetes</taxon>
        <taxon>Kitasatosporales</taxon>
        <taxon>Streptomycetaceae</taxon>
        <taxon>Streptomyces</taxon>
    </lineage>
</organism>
<dbReference type="EMBL" id="CP071839">
    <property type="protein sequence ID" value="QTD96918.1"/>
    <property type="molecule type" value="Genomic_DNA"/>
</dbReference>
<sequence length="54" mass="5519">MLSAAAAAGEGHRSRPDRRTARGNVVAKGGRTALPAHPSAGDVLPPRSRRTSCA</sequence>
<feature type="region of interest" description="Disordered" evidence="1">
    <location>
        <begin position="1"/>
        <end position="54"/>
    </location>
</feature>